<proteinExistence type="predicted"/>
<evidence type="ECO:0000313" key="2">
    <source>
        <dbReference type="Proteomes" id="UP000299102"/>
    </source>
</evidence>
<dbReference type="AlphaFoldDB" id="A0A4C1TZE2"/>
<dbReference type="EMBL" id="BGZK01000103">
    <property type="protein sequence ID" value="GBP18976.1"/>
    <property type="molecule type" value="Genomic_DNA"/>
</dbReference>
<evidence type="ECO:0000313" key="1">
    <source>
        <dbReference type="EMBL" id="GBP18976.1"/>
    </source>
</evidence>
<name>A0A4C1TZE2_EUMVA</name>
<organism evidence="1 2">
    <name type="scientific">Eumeta variegata</name>
    <name type="common">Bagworm moth</name>
    <name type="synonym">Eumeta japonica</name>
    <dbReference type="NCBI Taxonomy" id="151549"/>
    <lineage>
        <taxon>Eukaryota</taxon>
        <taxon>Metazoa</taxon>
        <taxon>Ecdysozoa</taxon>
        <taxon>Arthropoda</taxon>
        <taxon>Hexapoda</taxon>
        <taxon>Insecta</taxon>
        <taxon>Pterygota</taxon>
        <taxon>Neoptera</taxon>
        <taxon>Endopterygota</taxon>
        <taxon>Lepidoptera</taxon>
        <taxon>Glossata</taxon>
        <taxon>Ditrysia</taxon>
        <taxon>Tineoidea</taxon>
        <taxon>Psychidae</taxon>
        <taxon>Oiketicinae</taxon>
        <taxon>Eumeta</taxon>
    </lineage>
</organism>
<keyword evidence="2" id="KW-1185">Reference proteome</keyword>
<gene>
    <name evidence="1" type="ORF">EVAR_78444_1</name>
</gene>
<sequence>MQLYCTNFKRRNPRKITKAPILDYFVSSLPCIIKLKRHPNLTFTRIHLMQPKSAAAARAHTGKAGTKVYGIQGLDIMQRVQLERGRLLRQAMSARACALI</sequence>
<reference evidence="1 2" key="1">
    <citation type="journal article" date="2019" name="Commun. Biol.">
        <title>The bagworm genome reveals a unique fibroin gene that provides high tensile strength.</title>
        <authorList>
            <person name="Kono N."/>
            <person name="Nakamura H."/>
            <person name="Ohtoshi R."/>
            <person name="Tomita M."/>
            <person name="Numata K."/>
            <person name="Arakawa K."/>
        </authorList>
    </citation>
    <scope>NUCLEOTIDE SEQUENCE [LARGE SCALE GENOMIC DNA]</scope>
</reference>
<dbReference type="Proteomes" id="UP000299102">
    <property type="component" value="Unassembled WGS sequence"/>
</dbReference>
<comment type="caution">
    <text evidence="1">The sequence shown here is derived from an EMBL/GenBank/DDBJ whole genome shotgun (WGS) entry which is preliminary data.</text>
</comment>
<protein>
    <submittedName>
        <fullName evidence="1">Uncharacterized protein</fullName>
    </submittedName>
</protein>
<accession>A0A4C1TZE2</accession>